<accession>A0AAD6HKZ0</accession>
<dbReference type="PANTHER" id="PTHR48172">
    <property type="match status" value="1"/>
</dbReference>
<evidence type="ECO:0000313" key="3">
    <source>
        <dbReference type="EMBL" id="KAJ5724912.1"/>
    </source>
</evidence>
<dbReference type="PANTHER" id="PTHR48172:SF2">
    <property type="entry name" value="VACUOLAR PROTEIN SORTING PROTEIN 62"/>
    <property type="match status" value="1"/>
</dbReference>
<evidence type="ECO:0008006" key="5">
    <source>
        <dbReference type="Google" id="ProtNLM"/>
    </source>
</evidence>
<reference evidence="3" key="1">
    <citation type="journal article" date="2023" name="IMA Fungus">
        <title>Comparative genomic study of the Penicillium genus elucidates a diverse pangenome and 15 lateral gene transfer events.</title>
        <authorList>
            <person name="Petersen C."/>
            <person name="Sorensen T."/>
            <person name="Nielsen M.R."/>
            <person name="Sondergaard T.E."/>
            <person name="Sorensen J.L."/>
            <person name="Fitzpatrick D.A."/>
            <person name="Frisvad J.C."/>
            <person name="Nielsen K.L."/>
        </authorList>
    </citation>
    <scope>NUCLEOTIDE SEQUENCE</scope>
    <source>
        <strain evidence="3">IBT 17514</strain>
    </source>
</reference>
<keyword evidence="2" id="KW-0732">Signal</keyword>
<comment type="caution">
    <text evidence="3">The sequence shown here is derived from an EMBL/GenBank/DDBJ whole genome shotgun (WGS) entry which is preliminary data.</text>
</comment>
<evidence type="ECO:0000256" key="2">
    <source>
        <dbReference type="SAM" id="SignalP"/>
    </source>
</evidence>
<dbReference type="AlphaFoldDB" id="A0AAD6HKZ0"/>
<dbReference type="Proteomes" id="UP001215712">
    <property type="component" value="Unassembled WGS sequence"/>
</dbReference>
<feature type="compositionally biased region" description="Basic and acidic residues" evidence="1">
    <location>
        <begin position="285"/>
        <end position="312"/>
    </location>
</feature>
<keyword evidence="4" id="KW-1185">Reference proteome</keyword>
<protein>
    <recommendedName>
        <fullName evidence="5">Vacuolar protein sorting-associated protein 62</fullName>
    </recommendedName>
</protein>
<evidence type="ECO:0000256" key="1">
    <source>
        <dbReference type="SAM" id="MobiDB-lite"/>
    </source>
</evidence>
<dbReference type="InterPro" id="IPR009291">
    <property type="entry name" value="Vps62"/>
</dbReference>
<reference evidence="3" key="2">
    <citation type="submission" date="2023-01" db="EMBL/GenBank/DDBJ databases">
        <authorList>
            <person name="Petersen C."/>
        </authorList>
    </citation>
    <scope>NUCLEOTIDE SEQUENCE</scope>
    <source>
        <strain evidence="3">IBT 17514</strain>
    </source>
</reference>
<feature type="signal peptide" evidence="2">
    <location>
        <begin position="1"/>
        <end position="28"/>
    </location>
</feature>
<feature type="chain" id="PRO_5042240585" description="Vacuolar protein sorting-associated protein 62" evidence="2">
    <location>
        <begin position="29"/>
        <end position="608"/>
    </location>
</feature>
<feature type="region of interest" description="Disordered" evidence="1">
    <location>
        <begin position="262"/>
        <end position="329"/>
    </location>
</feature>
<name>A0AAD6HKZ0_9EURO</name>
<organism evidence="3 4">
    <name type="scientific">Penicillium malachiteum</name>
    <dbReference type="NCBI Taxonomy" id="1324776"/>
    <lineage>
        <taxon>Eukaryota</taxon>
        <taxon>Fungi</taxon>
        <taxon>Dikarya</taxon>
        <taxon>Ascomycota</taxon>
        <taxon>Pezizomycotina</taxon>
        <taxon>Eurotiomycetes</taxon>
        <taxon>Eurotiomycetidae</taxon>
        <taxon>Eurotiales</taxon>
        <taxon>Aspergillaceae</taxon>
        <taxon>Penicillium</taxon>
    </lineage>
</organism>
<evidence type="ECO:0000313" key="4">
    <source>
        <dbReference type="Proteomes" id="UP001215712"/>
    </source>
</evidence>
<gene>
    <name evidence="3" type="ORF">N7493_006640</name>
</gene>
<dbReference type="EMBL" id="JAQJAN010000008">
    <property type="protein sequence ID" value="KAJ5724912.1"/>
    <property type="molecule type" value="Genomic_DNA"/>
</dbReference>
<proteinExistence type="predicted"/>
<dbReference type="Pfam" id="PF06101">
    <property type="entry name" value="Vps62"/>
    <property type="match status" value="1"/>
</dbReference>
<sequence length="608" mass="69436">MARSSCVRVPPILLYCLISLVTSHPIDSSPILCSSALSSVPCIDPPVSTGIIEAGLSESLSKSSVAVYTDCLQQMGRKAQITIVTLSSLIIYVSVNSIVRATRPNAFVWYAEDREESSWIATSRSWFDRKSCRWLSICGAAHLQLAHEPYGHRDSAAWTEIPDDNDEDGAEPWHSYWSSGANQSEWDADEWAKREIPDYVFDYAPLVHLYSKEQYWPGDIAEHLYHTTPMLNYTPMQGQWDHPTLTDLDQLNEFDVKNVYLTSNDDPQSRPPWLEGEDNIPQSKGRKDSWADWDSRIDGRIPGDTPEDRAEWSDLSQPTEDREDQQDYQEDYQEDYMDDYDIKAALKEESLHAEEYLRQELRKRYGGKEIQQPLVQGGGGRSDAPAILLVMDKGNGVIDAFWFFFYSFNLGNTVMNVRFGNHVGDWEHCLVRFHHGKPKALFFSAHRAGEAYNYEAVEKIGRRPVIYSAEGSHAMYATPAVHPYILPWGLLHDITDRGPLWDPALNIHAYTYDYDTDILRASTANPESPTEWFYFRGHWGDKFYPLGDSRQYRFAGQYHYVNGPIGPRFKHLNRRKVCQGADTKPCVIRDWIGEGGRAQRWSSSGTGE</sequence>